<evidence type="ECO:0000313" key="4">
    <source>
        <dbReference type="Proteomes" id="UP000293345"/>
    </source>
</evidence>
<evidence type="ECO:0000256" key="1">
    <source>
        <dbReference type="SAM" id="Phobius"/>
    </source>
</evidence>
<accession>A0A4Q2JXR5</accession>
<dbReference type="Proteomes" id="UP000293345">
    <property type="component" value="Unassembled WGS sequence"/>
</dbReference>
<keyword evidence="1" id="KW-0472">Membrane</keyword>
<dbReference type="OrthoDB" id="3197178at2"/>
<proteinExistence type="predicted"/>
<organism evidence="3 4">
    <name type="scientific">Senegalimassilia faecalis</name>
    <dbReference type="NCBI Taxonomy" id="2509433"/>
    <lineage>
        <taxon>Bacteria</taxon>
        <taxon>Bacillati</taxon>
        <taxon>Actinomycetota</taxon>
        <taxon>Coriobacteriia</taxon>
        <taxon>Coriobacteriales</taxon>
        <taxon>Coriobacteriaceae</taxon>
        <taxon>Senegalimassilia</taxon>
    </lineage>
</organism>
<keyword evidence="4" id="KW-1185">Reference proteome</keyword>
<evidence type="ECO:0000313" key="3">
    <source>
        <dbReference type="EMBL" id="RXZ53845.1"/>
    </source>
</evidence>
<name>A0A4Q2JXR5_9ACTN</name>
<gene>
    <name evidence="3" type="ORF">ET524_04620</name>
</gene>
<feature type="transmembrane region" description="Helical" evidence="1">
    <location>
        <begin position="212"/>
        <end position="233"/>
    </location>
</feature>
<comment type="caution">
    <text evidence="3">The sequence shown here is derived from an EMBL/GenBank/DDBJ whole genome shotgun (WGS) entry which is preliminary data.</text>
</comment>
<keyword evidence="3" id="KW-0378">Hydrolase</keyword>
<dbReference type="AlphaFoldDB" id="A0A4Q2JXR5"/>
<sequence length="238" mass="24998">MTRAMANVPAVVLASKKNVLAKRLVSNALLGIFAVAVAAVLTCAAPTAAAGPAPAGEGALAVPGPFIVPAAWADEPADGSNAVDVTQLPDSSFIYDTSITDLSTADTYYDKQTVQVTGEVVGDRIDAGDGHHCWITLASAVDASTVSVYMTNESAAKIDMYGAYDRKGTTLQVRGTFQLACPSHDGVSDLHAQVVSVTEKGKATPDEFKFEAFIPGIITIMIGLVMMAVFYLLRERQR</sequence>
<protein>
    <submittedName>
        <fullName evidence="3">Hydrolase</fullName>
    </submittedName>
</protein>
<keyword evidence="1" id="KW-0812">Transmembrane</keyword>
<feature type="signal peptide" evidence="2">
    <location>
        <begin position="1"/>
        <end position="38"/>
    </location>
</feature>
<dbReference type="GO" id="GO:0016787">
    <property type="term" value="F:hydrolase activity"/>
    <property type="evidence" value="ECO:0007669"/>
    <property type="project" value="UniProtKB-KW"/>
</dbReference>
<keyword evidence="2" id="KW-0732">Signal</keyword>
<reference evidence="3 4" key="1">
    <citation type="submission" date="2019-01" db="EMBL/GenBank/DDBJ databases">
        <title>Senegalimassilia sp. nov. KGMB04484 isolated human feces.</title>
        <authorList>
            <person name="Han K.-I."/>
            <person name="Kim J.-S."/>
            <person name="Lee K.C."/>
            <person name="Suh M.K."/>
            <person name="Eom M.K."/>
            <person name="Lee J.H."/>
            <person name="Park S.-H."/>
            <person name="Kang S.W."/>
            <person name="Park J.-E."/>
            <person name="Oh B.S."/>
            <person name="Yu S.Y."/>
            <person name="Choi S.-H."/>
            <person name="Lee D.H."/>
            <person name="Yoon H."/>
            <person name="Kim B.-Y."/>
            <person name="Lee J.H."/>
            <person name="Lee J.-S."/>
        </authorList>
    </citation>
    <scope>NUCLEOTIDE SEQUENCE [LARGE SCALE GENOMIC DNA]</scope>
    <source>
        <strain evidence="3 4">KGMB04484</strain>
    </source>
</reference>
<evidence type="ECO:0000256" key="2">
    <source>
        <dbReference type="SAM" id="SignalP"/>
    </source>
</evidence>
<dbReference type="EMBL" id="SDPW01000001">
    <property type="protein sequence ID" value="RXZ53845.1"/>
    <property type="molecule type" value="Genomic_DNA"/>
</dbReference>
<dbReference type="RefSeq" id="WP_129423635.1">
    <property type="nucleotide sequence ID" value="NZ_SDPW01000001.1"/>
</dbReference>
<feature type="chain" id="PRO_5038467307" evidence="2">
    <location>
        <begin position="39"/>
        <end position="238"/>
    </location>
</feature>
<keyword evidence="1" id="KW-1133">Transmembrane helix</keyword>